<evidence type="ECO:0000256" key="1">
    <source>
        <dbReference type="SAM" id="MobiDB-lite"/>
    </source>
</evidence>
<sequence length="313" mass="34558">MVHKEEVRYLSIVARPSDVDVSEHGAKARGKHGHTKGANVQLAISHYSRKTLSSQVVAAGIVRLHRGAKRSTLQCVGVLTAEASYHVIFIRPDHSAENLAEEVMQKETSLKRQNFLQSVDLSRTAANHINMAPIAFADGTILFCNSEKELLLGSFMNPKYFKKHKGAADSMDSAGVLLRGPAICSESNANQQWNWGNILPQLVSPKGPVSLHQKDSEDIFKESSLAKGLESLSTTTHQQLKKLQNNRAKNGSNQQLSSSQVNKINPNPLIVTDPFDHFGEALDEEHNFSYSEEESTATSIAKKYLPKQPFHSH</sequence>
<name>A0A7S3XZC0_HETAK</name>
<organism evidence="2">
    <name type="scientific">Heterosigma akashiwo</name>
    <name type="common">Chromophytic alga</name>
    <name type="synonym">Heterosigma carterae</name>
    <dbReference type="NCBI Taxonomy" id="2829"/>
    <lineage>
        <taxon>Eukaryota</taxon>
        <taxon>Sar</taxon>
        <taxon>Stramenopiles</taxon>
        <taxon>Ochrophyta</taxon>
        <taxon>Raphidophyceae</taxon>
        <taxon>Chattonellales</taxon>
        <taxon>Chattonellaceae</taxon>
        <taxon>Heterosigma</taxon>
    </lineage>
</organism>
<dbReference type="EMBL" id="HBIU01033306">
    <property type="protein sequence ID" value="CAE0636572.1"/>
    <property type="molecule type" value="Transcribed_RNA"/>
</dbReference>
<feature type="region of interest" description="Disordered" evidence="1">
    <location>
        <begin position="246"/>
        <end position="269"/>
    </location>
</feature>
<gene>
    <name evidence="2" type="ORF">HAKA00212_LOCUS15334</name>
</gene>
<accession>A0A7S3XZC0</accession>
<feature type="region of interest" description="Disordered" evidence="1">
    <location>
        <begin position="290"/>
        <end position="313"/>
    </location>
</feature>
<reference evidence="2" key="1">
    <citation type="submission" date="2021-01" db="EMBL/GenBank/DDBJ databases">
        <authorList>
            <person name="Corre E."/>
            <person name="Pelletier E."/>
            <person name="Niang G."/>
            <person name="Scheremetjew M."/>
            <person name="Finn R."/>
            <person name="Kale V."/>
            <person name="Holt S."/>
            <person name="Cochrane G."/>
            <person name="Meng A."/>
            <person name="Brown T."/>
            <person name="Cohen L."/>
        </authorList>
    </citation>
    <scope>NUCLEOTIDE SEQUENCE</scope>
    <source>
        <strain evidence="2">CCMP3107</strain>
    </source>
</reference>
<protein>
    <submittedName>
        <fullName evidence="2">Uncharacterized protein</fullName>
    </submittedName>
</protein>
<evidence type="ECO:0000313" key="2">
    <source>
        <dbReference type="EMBL" id="CAE0636572.1"/>
    </source>
</evidence>
<dbReference type="AlphaFoldDB" id="A0A7S3XZC0"/>
<feature type="compositionally biased region" description="Polar residues" evidence="1">
    <location>
        <begin position="246"/>
        <end position="265"/>
    </location>
</feature>
<proteinExistence type="predicted"/>